<dbReference type="GO" id="GO:0042627">
    <property type="term" value="C:chylomicron"/>
    <property type="evidence" value="ECO:0007669"/>
    <property type="project" value="UniProtKB-KW"/>
</dbReference>
<keyword evidence="14" id="KW-1185">Reference proteome</keyword>
<dbReference type="Proteomes" id="UP000694620">
    <property type="component" value="Chromosome 9"/>
</dbReference>
<dbReference type="GO" id="GO:0034362">
    <property type="term" value="C:low-density lipoprotein particle"/>
    <property type="evidence" value="ECO:0007669"/>
    <property type="project" value="TreeGrafter"/>
</dbReference>
<evidence type="ECO:0000256" key="6">
    <source>
        <dbReference type="ARBA" id="ARBA00022525"/>
    </source>
</evidence>
<dbReference type="AlphaFoldDB" id="A0A8C4STJ4"/>
<dbReference type="GO" id="GO:0060228">
    <property type="term" value="F:phosphatidylcholine-sterol O-acyltransferase activator activity"/>
    <property type="evidence" value="ECO:0007669"/>
    <property type="project" value="TreeGrafter"/>
</dbReference>
<dbReference type="GO" id="GO:0042157">
    <property type="term" value="P:lipoprotein metabolic process"/>
    <property type="evidence" value="ECO:0007669"/>
    <property type="project" value="InterPro"/>
</dbReference>
<dbReference type="GO" id="GO:0055090">
    <property type="term" value="P:acylglycerol homeostasis"/>
    <property type="evidence" value="ECO:0007669"/>
    <property type="project" value="TreeGrafter"/>
</dbReference>
<keyword evidence="7" id="KW-0732">Signal</keyword>
<comment type="similarity">
    <text evidence="2">Belongs to the apolipoprotein A1/A4/E family.</text>
</comment>
<comment type="function">
    <text evidence="10">May have a role in chylomicrons and VLDL secretion and catabolism. Required for efficient activation of lipoprotein lipase by ApoC-II; potent activator of LCAT. Apoa-IV is a major component of HDL and chylomicrons.</text>
</comment>
<dbReference type="InterPro" id="IPR050163">
    <property type="entry name" value="Apolipoprotein_A1/A4/E"/>
</dbReference>
<dbReference type="GO" id="GO:1903561">
    <property type="term" value="C:extracellular vesicle"/>
    <property type="evidence" value="ECO:0007669"/>
    <property type="project" value="TreeGrafter"/>
</dbReference>
<dbReference type="GO" id="GO:0008203">
    <property type="term" value="P:cholesterol metabolic process"/>
    <property type="evidence" value="ECO:0007669"/>
    <property type="project" value="TreeGrafter"/>
</dbReference>
<dbReference type="Gene3D" id="1.20.120.20">
    <property type="entry name" value="Apolipoprotein"/>
    <property type="match status" value="1"/>
</dbReference>
<evidence type="ECO:0000256" key="5">
    <source>
        <dbReference type="ARBA" id="ARBA00022513"/>
    </source>
</evidence>
<reference evidence="13" key="2">
    <citation type="submission" date="2025-08" db="UniProtKB">
        <authorList>
            <consortium name="Ensembl"/>
        </authorList>
    </citation>
    <scope>IDENTIFICATION</scope>
</reference>
<evidence type="ECO:0000256" key="7">
    <source>
        <dbReference type="ARBA" id="ARBA00022729"/>
    </source>
</evidence>
<comment type="subcellular location">
    <subcellularLocation>
        <location evidence="1">Secreted</location>
    </subcellularLocation>
</comment>
<dbReference type="GO" id="GO:0033344">
    <property type="term" value="P:cholesterol efflux"/>
    <property type="evidence" value="ECO:0007669"/>
    <property type="project" value="TreeGrafter"/>
</dbReference>
<dbReference type="Pfam" id="PF01442">
    <property type="entry name" value="Apolipoprotein"/>
    <property type="match status" value="2"/>
</dbReference>
<name>A0A8C4STJ4_ERPCA</name>
<evidence type="ECO:0000256" key="10">
    <source>
        <dbReference type="ARBA" id="ARBA00037735"/>
    </source>
</evidence>
<dbReference type="PANTHER" id="PTHR18976:SF1">
    <property type="entry name" value="APOLIPOPROTEIN A-IV"/>
    <property type="match status" value="1"/>
</dbReference>
<evidence type="ECO:0000256" key="4">
    <source>
        <dbReference type="ARBA" id="ARBA00022448"/>
    </source>
</evidence>
<reference evidence="13" key="3">
    <citation type="submission" date="2025-09" db="UniProtKB">
        <authorList>
            <consortium name="Ensembl"/>
        </authorList>
    </citation>
    <scope>IDENTIFICATION</scope>
</reference>
<dbReference type="InterPro" id="IPR000074">
    <property type="entry name" value="ApoA_E"/>
</dbReference>
<dbReference type="GO" id="GO:0120020">
    <property type="term" value="F:cholesterol transfer activity"/>
    <property type="evidence" value="ECO:0007669"/>
    <property type="project" value="TreeGrafter"/>
</dbReference>
<keyword evidence="6" id="KW-0964">Secreted</keyword>
<dbReference type="GO" id="GO:0034364">
    <property type="term" value="C:high-density lipoprotein particle"/>
    <property type="evidence" value="ECO:0007669"/>
    <property type="project" value="TreeGrafter"/>
</dbReference>
<evidence type="ECO:0000256" key="3">
    <source>
        <dbReference type="ARBA" id="ARBA00011738"/>
    </source>
</evidence>
<evidence type="ECO:0000256" key="8">
    <source>
        <dbReference type="ARBA" id="ARBA00022737"/>
    </source>
</evidence>
<evidence type="ECO:0000256" key="11">
    <source>
        <dbReference type="ARBA" id="ARBA00041197"/>
    </source>
</evidence>
<dbReference type="Ensembl" id="ENSECRT00000021775.1">
    <property type="protein sequence ID" value="ENSECRP00000021311.1"/>
    <property type="gene ID" value="ENSECRG00000014373.1"/>
</dbReference>
<proteinExistence type="inferred from homology"/>
<keyword evidence="5" id="KW-0162">Chylomicron</keyword>
<dbReference type="GO" id="GO:0005543">
    <property type="term" value="F:phospholipid binding"/>
    <property type="evidence" value="ECO:0007669"/>
    <property type="project" value="TreeGrafter"/>
</dbReference>
<evidence type="ECO:0000256" key="2">
    <source>
        <dbReference type="ARBA" id="ARBA00008788"/>
    </source>
</evidence>
<reference evidence="13" key="1">
    <citation type="submission" date="2021-06" db="EMBL/GenBank/DDBJ databases">
        <authorList>
            <consortium name="Wellcome Sanger Institute Data Sharing"/>
        </authorList>
    </citation>
    <scope>NUCLEOTIDE SEQUENCE [LARGE SCALE GENOMIC DNA]</scope>
</reference>
<keyword evidence="4" id="KW-0813">Transport</keyword>
<keyword evidence="9" id="KW-0445">Lipid transport</keyword>
<sequence>MFSFTGLFNKMEKMFVKFGFCFLSLALTTGYPAYYSPEMVDRDEIRGYFSDISNQAEEKNDKTPSSETFKTEYGVWKSSLENLNLYKEHIHQRLTPFTIELHNKLILDSDKLRAQISKELRELQEKLFPYVDNVHQKISQNVAEIQDHLTPYVSKLNTVINQNGEDICKQFNLYTKELESTLQEEYHTKLPGNNEVLQGIVQIIENSYLRVNPVFEEFKEKAKQAFAEAREHVIFSNEDDHKEVERHTDELFHQLVENLEDLKTNVQRGMSTTYMFASEVNIKNRESSGQPNSIYNDGVLRLKREKITEFCENYSKYTEQFRQRIEENFTELKYGRSPYFTKAKENVHALQGDFSAKLSSLLDDIHQNLN</sequence>
<dbReference type="GeneTree" id="ENSGT00980000202507"/>
<organism evidence="13 14">
    <name type="scientific">Erpetoichthys calabaricus</name>
    <name type="common">Rope fish</name>
    <name type="synonym">Calamoichthys calabaricus</name>
    <dbReference type="NCBI Taxonomy" id="27687"/>
    <lineage>
        <taxon>Eukaryota</taxon>
        <taxon>Metazoa</taxon>
        <taxon>Chordata</taxon>
        <taxon>Craniata</taxon>
        <taxon>Vertebrata</taxon>
        <taxon>Euteleostomi</taxon>
        <taxon>Actinopterygii</taxon>
        <taxon>Polypteriformes</taxon>
        <taxon>Polypteridae</taxon>
        <taxon>Erpetoichthys</taxon>
    </lineage>
</organism>
<evidence type="ECO:0000256" key="12">
    <source>
        <dbReference type="ARBA" id="ARBA00042591"/>
    </source>
</evidence>
<comment type="subunit">
    <text evidence="3">Homodimer.</text>
</comment>
<gene>
    <name evidence="13" type="primary">LOC114658172</name>
</gene>
<evidence type="ECO:0000313" key="14">
    <source>
        <dbReference type="Proteomes" id="UP000694620"/>
    </source>
</evidence>
<accession>A0A8C4STJ4</accession>
<protein>
    <recommendedName>
        <fullName evidence="11">Apolipoprotein A-IV</fullName>
    </recommendedName>
    <alternativeName>
        <fullName evidence="12">Apolipoprotein A4</fullName>
    </alternativeName>
</protein>
<dbReference type="GO" id="GO:0034361">
    <property type="term" value="C:very-low-density lipoprotein particle"/>
    <property type="evidence" value="ECO:0007669"/>
    <property type="project" value="TreeGrafter"/>
</dbReference>
<evidence type="ECO:0000256" key="9">
    <source>
        <dbReference type="ARBA" id="ARBA00023055"/>
    </source>
</evidence>
<dbReference type="PANTHER" id="PTHR18976">
    <property type="entry name" value="APOLIPOPROTEIN"/>
    <property type="match status" value="1"/>
</dbReference>
<evidence type="ECO:0000256" key="1">
    <source>
        <dbReference type="ARBA" id="ARBA00004613"/>
    </source>
</evidence>
<dbReference type="GO" id="GO:0033700">
    <property type="term" value="P:phospholipid efflux"/>
    <property type="evidence" value="ECO:0007669"/>
    <property type="project" value="TreeGrafter"/>
</dbReference>
<evidence type="ECO:0000313" key="13">
    <source>
        <dbReference type="Ensembl" id="ENSECRP00000021311.1"/>
    </source>
</evidence>
<keyword evidence="8" id="KW-0677">Repeat</keyword>
<dbReference type="SUPFAM" id="SSF58113">
    <property type="entry name" value="Apolipoprotein A-I"/>
    <property type="match status" value="1"/>
</dbReference>